<evidence type="ECO:0000313" key="2">
    <source>
        <dbReference type="EMBL" id="RVD91552.1"/>
    </source>
</evidence>
<keyword evidence="1" id="KW-1133">Transmembrane helix</keyword>
<feature type="transmembrane region" description="Helical" evidence="1">
    <location>
        <begin position="7"/>
        <end position="25"/>
    </location>
</feature>
<dbReference type="Proteomes" id="UP000282876">
    <property type="component" value="Unassembled WGS sequence"/>
</dbReference>
<organism evidence="2 3">
    <name type="scientific">Tubulinosema ratisbonensis</name>
    <dbReference type="NCBI Taxonomy" id="291195"/>
    <lineage>
        <taxon>Eukaryota</taxon>
        <taxon>Fungi</taxon>
        <taxon>Fungi incertae sedis</taxon>
        <taxon>Microsporidia</taxon>
        <taxon>Tubulinosematoidea</taxon>
        <taxon>Tubulinosematidae</taxon>
        <taxon>Tubulinosema</taxon>
    </lineage>
</organism>
<dbReference type="AlphaFoldDB" id="A0A437AKD5"/>
<feature type="transmembrane region" description="Helical" evidence="1">
    <location>
        <begin position="45"/>
        <end position="67"/>
    </location>
</feature>
<reference evidence="2 3" key="1">
    <citation type="submission" date="2018-10" db="EMBL/GenBank/DDBJ databases">
        <title>Draft genome sequence of the microsporidian Tubulinosema ratisbonensis.</title>
        <authorList>
            <person name="Polonais V."/>
            <person name="Peyretaillade E."/>
            <person name="Niehus S."/>
            <person name="Wawrzyniak I."/>
            <person name="Franchet A."/>
            <person name="Gaspin C."/>
            <person name="Reichstadt M."/>
            <person name="Belser C."/>
            <person name="Labadie K."/>
            <person name="Delbac F."/>
            <person name="Ferrandon D."/>
        </authorList>
    </citation>
    <scope>NUCLEOTIDE SEQUENCE [LARGE SCALE GENOMIC DNA]</scope>
    <source>
        <strain evidence="2 3">Franzen</strain>
    </source>
</reference>
<gene>
    <name evidence="2" type="ORF">TUBRATIS_19960</name>
</gene>
<dbReference type="OrthoDB" id="2199725at2759"/>
<feature type="transmembrane region" description="Helical" evidence="1">
    <location>
        <begin position="74"/>
        <end position="92"/>
    </location>
</feature>
<protein>
    <submittedName>
        <fullName evidence="2">Uncharacterized protein</fullName>
    </submittedName>
</protein>
<proteinExistence type="predicted"/>
<dbReference type="VEuPathDB" id="MicrosporidiaDB:TUBRATIS_19960"/>
<evidence type="ECO:0000256" key="1">
    <source>
        <dbReference type="SAM" id="Phobius"/>
    </source>
</evidence>
<evidence type="ECO:0000313" key="3">
    <source>
        <dbReference type="Proteomes" id="UP000282876"/>
    </source>
</evidence>
<name>A0A437AKD5_9MICR</name>
<dbReference type="EMBL" id="RCSS01000485">
    <property type="protein sequence ID" value="RVD91552.1"/>
    <property type="molecule type" value="Genomic_DNA"/>
</dbReference>
<sequence length="152" mass="17868">MNRFLRFYLLYCCFNLIEIIVYTIYAKILIKYYLNLGVKTPGSVIYGITGFFFGNFVSFTAFSYAFLALNHKALLLYLYFTVFIFLYSALLLPYSVKPYLVLGFLLPLVGEYFFVLKNFDLYARKIIFQRNKKLGSNLKLKRALNVSENIIR</sequence>
<feature type="transmembrane region" description="Helical" evidence="1">
    <location>
        <begin position="98"/>
        <end position="116"/>
    </location>
</feature>
<comment type="caution">
    <text evidence="2">The sequence shown here is derived from an EMBL/GenBank/DDBJ whole genome shotgun (WGS) entry which is preliminary data.</text>
</comment>
<keyword evidence="3" id="KW-1185">Reference proteome</keyword>
<accession>A0A437AKD5</accession>
<keyword evidence="1" id="KW-0812">Transmembrane</keyword>
<keyword evidence="1" id="KW-0472">Membrane</keyword>